<name>A0A166CYH1_9AGAM</name>
<dbReference type="SUPFAM" id="SSF63491">
    <property type="entry name" value="BAG domain"/>
    <property type="match status" value="1"/>
</dbReference>
<evidence type="ECO:0000259" key="2">
    <source>
        <dbReference type="Pfam" id="PF02179"/>
    </source>
</evidence>
<proteinExistence type="predicted"/>
<evidence type="ECO:0000256" key="1">
    <source>
        <dbReference type="SAM" id="MobiDB-lite"/>
    </source>
</evidence>
<dbReference type="EMBL" id="KV428073">
    <property type="protein sequence ID" value="KZT37960.1"/>
    <property type="molecule type" value="Genomic_DNA"/>
</dbReference>
<dbReference type="PROSITE" id="PS50096">
    <property type="entry name" value="IQ"/>
    <property type="match status" value="1"/>
</dbReference>
<evidence type="ECO:0000313" key="4">
    <source>
        <dbReference type="Proteomes" id="UP000076798"/>
    </source>
</evidence>
<feature type="domain" description="BAG" evidence="2">
    <location>
        <begin position="94"/>
        <end position="130"/>
    </location>
</feature>
<dbReference type="STRING" id="1314776.A0A166CYH1"/>
<evidence type="ECO:0000313" key="3">
    <source>
        <dbReference type="EMBL" id="KZT37960.1"/>
    </source>
</evidence>
<dbReference type="Gene3D" id="1.20.58.120">
    <property type="entry name" value="BAG domain"/>
    <property type="match status" value="1"/>
</dbReference>
<dbReference type="InterPro" id="IPR003103">
    <property type="entry name" value="BAG_domain"/>
</dbReference>
<dbReference type="GO" id="GO:0051087">
    <property type="term" value="F:protein-folding chaperone binding"/>
    <property type="evidence" value="ECO:0007669"/>
    <property type="project" value="InterPro"/>
</dbReference>
<feature type="non-terminal residue" evidence="3">
    <location>
        <position position="130"/>
    </location>
</feature>
<dbReference type="Proteomes" id="UP000076798">
    <property type="component" value="Unassembled WGS sequence"/>
</dbReference>
<protein>
    <recommendedName>
        <fullName evidence="2">BAG domain-containing protein</fullName>
    </recommendedName>
</protein>
<feature type="region of interest" description="Disordered" evidence="1">
    <location>
        <begin position="1"/>
        <end position="26"/>
    </location>
</feature>
<keyword evidence="4" id="KW-1185">Reference proteome</keyword>
<dbReference type="Pfam" id="PF02179">
    <property type="entry name" value="BAG"/>
    <property type="match status" value="1"/>
</dbReference>
<accession>A0A166CYH1</accession>
<sequence>MPESPVDETPANFHAPKPAKPEPTLQQRVEAASKIQAFVRAALARKRAVAALAPIQASFESITSSFVCPDVLDFNPKSTSSAKLSYTPNNTSVHAYEDSLMRLLSKLDAVHSGGDKRIRTARKSLAKKIE</sequence>
<dbReference type="OrthoDB" id="333905at2759"/>
<organism evidence="3 4">
    <name type="scientific">Sistotremastrum suecicum HHB10207 ss-3</name>
    <dbReference type="NCBI Taxonomy" id="1314776"/>
    <lineage>
        <taxon>Eukaryota</taxon>
        <taxon>Fungi</taxon>
        <taxon>Dikarya</taxon>
        <taxon>Basidiomycota</taxon>
        <taxon>Agaricomycotina</taxon>
        <taxon>Agaricomycetes</taxon>
        <taxon>Sistotremastrales</taxon>
        <taxon>Sistotremastraceae</taxon>
        <taxon>Sistotremastrum</taxon>
    </lineage>
</organism>
<reference evidence="3 4" key="1">
    <citation type="journal article" date="2016" name="Mol. Biol. Evol.">
        <title>Comparative Genomics of Early-Diverging Mushroom-Forming Fungi Provides Insights into the Origins of Lignocellulose Decay Capabilities.</title>
        <authorList>
            <person name="Nagy L.G."/>
            <person name="Riley R."/>
            <person name="Tritt A."/>
            <person name="Adam C."/>
            <person name="Daum C."/>
            <person name="Floudas D."/>
            <person name="Sun H."/>
            <person name="Yadav J.S."/>
            <person name="Pangilinan J."/>
            <person name="Larsson K.H."/>
            <person name="Matsuura K."/>
            <person name="Barry K."/>
            <person name="Labutti K."/>
            <person name="Kuo R."/>
            <person name="Ohm R.A."/>
            <person name="Bhattacharya S.S."/>
            <person name="Shirouzu T."/>
            <person name="Yoshinaga Y."/>
            <person name="Martin F.M."/>
            <person name="Grigoriev I.V."/>
            <person name="Hibbett D.S."/>
        </authorList>
    </citation>
    <scope>NUCLEOTIDE SEQUENCE [LARGE SCALE GENOMIC DNA]</scope>
    <source>
        <strain evidence="3 4">HHB10207 ss-3</strain>
    </source>
</reference>
<gene>
    <name evidence="3" type="ORF">SISSUDRAFT_986994</name>
</gene>
<dbReference type="InterPro" id="IPR036533">
    <property type="entry name" value="BAG_dom_sf"/>
</dbReference>
<dbReference type="AlphaFoldDB" id="A0A166CYH1"/>